<evidence type="ECO:0000313" key="3">
    <source>
        <dbReference type="Proteomes" id="UP000824469"/>
    </source>
</evidence>
<accession>A0AA38G4Q5</accession>
<dbReference type="AlphaFoldDB" id="A0AA38G4Q5"/>
<dbReference type="CDD" id="cd06222">
    <property type="entry name" value="RNase_H_like"/>
    <property type="match status" value="1"/>
</dbReference>
<feature type="domain" description="RNase H type-1" evidence="1">
    <location>
        <begin position="1"/>
        <end position="77"/>
    </location>
</feature>
<dbReference type="InterPro" id="IPR036397">
    <property type="entry name" value="RNaseH_sf"/>
</dbReference>
<dbReference type="SUPFAM" id="SSF53098">
    <property type="entry name" value="Ribonuclease H-like"/>
    <property type="match status" value="1"/>
</dbReference>
<dbReference type="Gene3D" id="3.30.420.10">
    <property type="entry name" value="Ribonuclease H-like superfamily/Ribonuclease H"/>
    <property type="match status" value="1"/>
</dbReference>
<protein>
    <recommendedName>
        <fullName evidence="1">RNase H type-1 domain-containing protein</fullName>
    </recommendedName>
</protein>
<dbReference type="EMBL" id="JAHRHJ020000005">
    <property type="protein sequence ID" value="KAH9316556.1"/>
    <property type="molecule type" value="Genomic_DNA"/>
</dbReference>
<evidence type="ECO:0000313" key="2">
    <source>
        <dbReference type="EMBL" id="KAH9316556.1"/>
    </source>
</evidence>
<evidence type="ECO:0000259" key="1">
    <source>
        <dbReference type="PROSITE" id="PS50879"/>
    </source>
</evidence>
<keyword evidence="3" id="KW-1185">Reference proteome</keyword>
<dbReference type="InterPro" id="IPR002156">
    <property type="entry name" value="RNaseH_domain"/>
</dbReference>
<dbReference type="GO" id="GO:0004523">
    <property type="term" value="F:RNA-DNA hybrid ribonuclease activity"/>
    <property type="evidence" value="ECO:0007669"/>
    <property type="project" value="InterPro"/>
</dbReference>
<dbReference type="PANTHER" id="PTHR47723">
    <property type="entry name" value="OS05G0353850 PROTEIN"/>
    <property type="match status" value="1"/>
</dbReference>
<dbReference type="Pfam" id="PF13456">
    <property type="entry name" value="RVT_3"/>
    <property type="match status" value="1"/>
</dbReference>
<gene>
    <name evidence="2" type="ORF">KI387_025183</name>
</gene>
<dbReference type="Proteomes" id="UP000824469">
    <property type="component" value="Unassembled WGS sequence"/>
</dbReference>
<dbReference type="PROSITE" id="PS50879">
    <property type="entry name" value="RNASE_H_1"/>
    <property type="match status" value="1"/>
</dbReference>
<dbReference type="InterPro" id="IPR053151">
    <property type="entry name" value="RNase_H-like"/>
</dbReference>
<sequence length="77" mass="8296">INFDGTAKGSLGLAVVGGIIRNDAGKMEAAHAEAIGNKSNNYVEAYAMLIGLKWVNTLHIKKLYVEGDSQYIINVMN</sequence>
<feature type="non-terminal residue" evidence="2">
    <location>
        <position position="77"/>
    </location>
</feature>
<feature type="non-terminal residue" evidence="2">
    <location>
        <position position="1"/>
    </location>
</feature>
<organism evidence="2 3">
    <name type="scientific">Taxus chinensis</name>
    <name type="common">Chinese yew</name>
    <name type="synonym">Taxus wallichiana var. chinensis</name>
    <dbReference type="NCBI Taxonomy" id="29808"/>
    <lineage>
        <taxon>Eukaryota</taxon>
        <taxon>Viridiplantae</taxon>
        <taxon>Streptophyta</taxon>
        <taxon>Embryophyta</taxon>
        <taxon>Tracheophyta</taxon>
        <taxon>Spermatophyta</taxon>
        <taxon>Pinopsida</taxon>
        <taxon>Pinidae</taxon>
        <taxon>Conifers II</taxon>
        <taxon>Cupressales</taxon>
        <taxon>Taxaceae</taxon>
        <taxon>Taxus</taxon>
    </lineage>
</organism>
<dbReference type="InterPro" id="IPR012337">
    <property type="entry name" value="RNaseH-like_sf"/>
</dbReference>
<dbReference type="PANTHER" id="PTHR47723:SF19">
    <property type="entry name" value="POLYNUCLEOTIDYL TRANSFERASE, RIBONUCLEASE H-LIKE SUPERFAMILY PROTEIN"/>
    <property type="match status" value="1"/>
</dbReference>
<proteinExistence type="predicted"/>
<dbReference type="InterPro" id="IPR044730">
    <property type="entry name" value="RNase_H-like_dom_plant"/>
</dbReference>
<reference evidence="2 3" key="1">
    <citation type="journal article" date="2021" name="Nat. Plants">
        <title>The Taxus genome provides insights into paclitaxel biosynthesis.</title>
        <authorList>
            <person name="Xiong X."/>
            <person name="Gou J."/>
            <person name="Liao Q."/>
            <person name="Li Y."/>
            <person name="Zhou Q."/>
            <person name="Bi G."/>
            <person name="Li C."/>
            <person name="Du R."/>
            <person name="Wang X."/>
            <person name="Sun T."/>
            <person name="Guo L."/>
            <person name="Liang H."/>
            <person name="Lu P."/>
            <person name="Wu Y."/>
            <person name="Zhang Z."/>
            <person name="Ro D.K."/>
            <person name="Shang Y."/>
            <person name="Huang S."/>
            <person name="Yan J."/>
        </authorList>
    </citation>
    <scope>NUCLEOTIDE SEQUENCE [LARGE SCALE GENOMIC DNA]</scope>
    <source>
        <strain evidence="2">Ta-2019</strain>
    </source>
</reference>
<comment type="caution">
    <text evidence="2">The sequence shown here is derived from an EMBL/GenBank/DDBJ whole genome shotgun (WGS) entry which is preliminary data.</text>
</comment>
<name>A0AA38G4Q5_TAXCH</name>
<dbReference type="GO" id="GO:0003676">
    <property type="term" value="F:nucleic acid binding"/>
    <property type="evidence" value="ECO:0007669"/>
    <property type="project" value="InterPro"/>
</dbReference>